<dbReference type="GO" id="GO:0016281">
    <property type="term" value="C:eukaryotic translation initiation factor 4F complex"/>
    <property type="evidence" value="ECO:0007669"/>
    <property type="project" value="TreeGrafter"/>
</dbReference>
<evidence type="ECO:0000313" key="5">
    <source>
        <dbReference type="Proteomes" id="UP000245207"/>
    </source>
</evidence>
<keyword evidence="3" id="KW-0648">Protein biosynthesis</keyword>
<keyword evidence="5" id="KW-1185">Reference proteome</keyword>
<sequence length="100" mass="11177">MNDAPKAAEFLGQLFARVLIENVIPYKEVWRLIYEGGEEPGSLVESGVAAEVLGVILEIIKSEKGDPFLNEVLAGSNLRLENFRLPTMKKTSRLDKFIRS</sequence>
<comment type="similarity">
    <text evidence="1">Belongs to the eukaryotic initiation factor 4G family.</text>
</comment>
<dbReference type="InterPro" id="IPR016024">
    <property type="entry name" value="ARM-type_fold"/>
</dbReference>
<reference evidence="4 5" key="1">
    <citation type="journal article" date="2018" name="Mol. Plant">
        <title>The genome of Artemisia annua provides insight into the evolution of Asteraceae family and artemisinin biosynthesis.</title>
        <authorList>
            <person name="Shen Q."/>
            <person name="Zhang L."/>
            <person name="Liao Z."/>
            <person name="Wang S."/>
            <person name="Yan T."/>
            <person name="Shi P."/>
            <person name="Liu M."/>
            <person name="Fu X."/>
            <person name="Pan Q."/>
            <person name="Wang Y."/>
            <person name="Lv Z."/>
            <person name="Lu X."/>
            <person name="Zhang F."/>
            <person name="Jiang W."/>
            <person name="Ma Y."/>
            <person name="Chen M."/>
            <person name="Hao X."/>
            <person name="Li L."/>
            <person name="Tang Y."/>
            <person name="Lv G."/>
            <person name="Zhou Y."/>
            <person name="Sun X."/>
            <person name="Brodelius P.E."/>
            <person name="Rose J.K.C."/>
            <person name="Tang K."/>
        </authorList>
    </citation>
    <scope>NUCLEOTIDE SEQUENCE [LARGE SCALE GENOMIC DNA]</scope>
    <source>
        <strain evidence="5">cv. Huhao1</strain>
        <tissue evidence="4">Leaf</tissue>
    </source>
</reference>
<dbReference type="Gene3D" id="1.25.40.180">
    <property type="match status" value="1"/>
</dbReference>
<name>A0A2U1M7X9_ARTAN</name>
<dbReference type="GO" id="GO:0003743">
    <property type="term" value="F:translation initiation factor activity"/>
    <property type="evidence" value="ECO:0007669"/>
    <property type="project" value="UniProtKB-KW"/>
</dbReference>
<dbReference type="SUPFAM" id="SSF48371">
    <property type="entry name" value="ARM repeat"/>
    <property type="match status" value="1"/>
</dbReference>
<protein>
    <submittedName>
        <fullName evidence="4">Initiation factor eIF-4 gamma, MA3, Armadillo-type fold protein</fullName>
    </submittedName>
</protein>
<proteinExistence type="inferred from homology"/>
<dbReference type="GO" id="GO:0003729">
    <property type="term" value="F:mRNA binding"/>
    <property type="evidence" value="ECO:0007669"/>
    <property type="project" value="TreeGrafter"/>
</dbReference>
<organism evidence="4 5">
    <name type="scientific">Artemisia annua</name>
    <name type="common">Sweet wormwood</name>
    <dbReference type="NCBI Taxonomy" id="35608"/>
    <lineage>
        <taxon>Eukaryota</taxon>
        <taxon>Viridiplantae</taxon>
        <taxon>Streptophyta</taxon>
        <taxon>Embryophyta</taxon>
        <taxon>Tracheophyta</taxon>
        <taxon>Spermatophyta</taxon>
        <taxon>Magnoliopsida</taxon>
        <taxon>eudicotyledons</taxon>
        <taxon>Gunneridae</taxon>
        <taxon>Pentapetalae</taxon>
        <taxon>asterids</taxon>
        <taxon>campanulids</taxon>
        <taxon>Asterales</taxon>
        <taxon>Asteraceae</taxon>
        <taxon>Asteroideae</taxon>
        <taxon>Anthemideae</taxon>
        <taxon>Artemisiinae</taxon>
        <taxon>Artemisia</taxon>
    </lineage>
</organism>
<dbReference type="Proteomes" id="UP000245207">
    <property type="component" value="Unassembled WGS sequence"/>
</dbReference>
<dbReference type="PANTHER" id="PTHR23253">
    <property type="entry name" value="EUKARYOTIC TRANSLATION INITIATION FACTOR 4 GAMMA"/>
    <property type="match status" value="1"/>
</dbReference>
<dbReference type="OrthoDB" id="514777at2759"/>
<accession>A0A2U1M7X9</accession>
<gene>
    <name evidence="4" type="ORF">CTI12_AA409450</name>
</gene>
<dbReference type="PANTHER" id="PTHR23253:SF9">
    <property type="entry name" value="EUKARYOTIC TRANSLATION INITIATION FACTOR 4 GAMMA 2"/>
    <property type="match status" value="1"/>
</dbReference>
<evidence type="ECO:0000256" key="3">
    <source>
        <dbReference type="ARBA" id="ARBA00022917"/>
    </source>
</evidence>
<evidence type="ECO:0000313" key="4">
    <source>
        <dbReference type="EMBL" id="PWA57317.1"/>
    </source>
</evidence>
<comment type="caution">
    <text evidence="4">The sequence shown here is derived from an EMBL/GenBank/DDBJ whole genome shotgun (WGS) entry which is preliminary data.</text>
</comment>
<dbReference type="AlphaFoldDB" id="A0A2U1M7X9"/>
<evidence type="ECO:0000256" key="2">
    <source>
        <dbReference type="ARBA" id="ARBA00022540"/>
    </source>
</evidence>
<dbReference type="STRING" id="35608.A0A2U1M7X9"/>
<keyword evidence="2 4" id="KW-0396">Initiation factor</keyword>
<dbReference type="EMBL" id="PKPP01006203">
    <property type="protein sequence ID" value="PWA57317.1"/>
    <property type="molecule type" value="Genomic_DNA"/>
</dbReference>
<evidence type="ECO:0000256" key="1">
    <source>
        <dbReference type="ARBA" id="ARBA00005775"/>
    </source>
</evidence>